<comment type="caution">
    <text evidence="2">The sequence shown here is derived from an EMBL/GenBank/DDBJ whole genome shotgun (WGS) entry which is preliminary data.</text>
</comment>
<dbReference type="PANTHER" id="PTHR46401:SF2">
    <property type="entry name" value="GLYCOSYLTRANSFERASE WBBK-RELATED"/>
    <property type="match status" value="1"/>
</dbReference>
<dbReference type="Pfam" id="PF13692">
    <property type="entry name" value="Glyco_trans_1_4"/>
    <property type="match status" value="1"/>
</dbReference>
<evidence type="ECO:0000313" key="2">
    <source>
        <dbReference type="EMBL" id="GAA0873557.1"/>
    </source>
</evidence>
<evidence type="ECO:0000313" key="3">
    <source>
        <dbReference type="Proteomes" id="UP001500507"/>
    </source>
</evidence>
<dbReference type="CDD" id="cd03801">
    <property type="entry name" value="GT4_PimA-like"/>
    <property type="match status" value="1"/>
</dbReference>
<dbReference type="EMBL" id="BAAAFG010000016">
    <property type="protein sequence ID" value="GAA0873557.1"/>
    <property type="molecule type" value="Genomic_DNA"/>
</dbReference>
<keyword evidence="3" id="KW-1185">Reference proteome</keyword>
<accession>A0ABP3Y1D5</accession>
<dbReference type="SUPFAM" id="SSF53756">
    <property type="entry name" value="UDP-Glycosyltransferase/glycogen phosphorylase"/>
    <property type="match status" value="1"/>
</dbReference>
<dbReference type="Proteomes" id="UP001500507">
    <property type="component" value="Unassembled WGS sequence"/>
</dbReference>
<dbReference type="Gene3D" id="3.40.50.2000">
    <property type="entry name" value="Glycogen Phosphorylase B"/>
    <property type="match status" value="1"/>
</dbReference>
<organism evidence="2 3">
    <name type="scientific">Gangjinia marincola</name>
    <dbReference type="NCBI Taxonomy" id="578463"/>
    <lineage>
        <taxon>Bacteria</taxon>
        <taxon>Pseudomonadati</taxon>
        <taxon>Bacteroidota</taxon>
        <taxon>Flavobacteriia</taxon>
        <taxon>Flavobacteriales</taxon>
        <taxon>Flavobacteriaceae</taxon>
        <taxon>Gangjinia</taxon>
    </lineage>
</organism>
<evidence type="ECO:0000256" key="1">
    <source>
        <dbReference type="ARBA" id="ARBA00022679"/>
    </source>
</evidence>
<dbReference type="PANTHER" id="PTHR46401">
    <property type="entry name" value="GLYCOSYLTRANSFERASE WBBK-RELATED"/>
    <property type="match status" value="1"/>
</dbReference>
<protein>
    <submittedName>
        <fullName evidence="2">Glycosyltransferase family 4 protein</fullName>
    </submittedName>
</protein>
<keyword evidence="1" id="KW-0808">Transferase</keyword>
<proteinExistence type="predicted"/>
<gene>
    <name evidence="2" type="ORF">GCM10009117_27040</name>
</gene>
<sequence>MKTLLVIGHVWPEPTSSAAGRRMLQLMSVFHNAGYHIVFACAAEKSSYATEFLFPVDEVEIQLNDAMADDFLRKLKPDVVLFDRFMTEEQYGWRVAEQCPKALRILDTEDLHFLRKARESTLKESRNVLPEDFLTSVLAKREIASIYRCDLSLIISTFEMELLNTLFGIKKALLFYLPFLVDCSSLPKKTDLPGFGQRQHFISIGNFLHAPNRDAVQYLKREIWPLIKKELPQVEIHVYGAYAKQRDEQLEDKGTGFLVKARAEDAYEVIQSARVMLAPLRFGAGLKGKLLDAMICGTPSITTTIGAEGMQDPLEWCGAICDDQKVFAKEAIQLYQTQEDWEIASDRGRQIVEHEFDQKRFIPRFLERLNDLTKHIKTHRQHNFIGSMLLHHSLQSTKYLSKWIEEKNQK</sequence>
<name>A0ABP3Y1D5_9FLAO</name>
<dbReference type="RefSeq" id="WP_343768792.1">
    <property type="nucleotide sequence ID" value="NZ_BAAAFG010000016.1"/>
</dbReference>
<reference evidence="3" key="1">
    <citation type="journal article" date="2019" name="Int. J. Syst. Evol. Microbiol.">
        <title>The Global Catalogue of Microorganisms (GCM) 10K type strain sequencing project: providing services to taxonomists for standard genome sequencing and annotation.</title>
        <authorList>
            <consortium name="The Broad Institute Genomics Platform"/>
            <consortium name="The Broad Institute Genome Sequencing Center for Infectious Disease"/>
            <person name="Wu L."/>
            <person name="Ma J."/>
        </authorList>
    </citation>
    <scope>NUCLEOTIDE SEQUENCE [LARGE SCALE GENOMIC DNA]</scope>
    <source>
        <strain evidence="3">JCM 16082</strain>
    </source>
</reference>